<accession>A0ABZ1JWU9</accession>
<gene>
    <name evidence="3" type="ORF">OG288_43390</name>
</gene>
<reference evidence="3" key="1">
    <citation type="submission" date="2022-10" db="EMBL/GenBank/DDBJ databases">
        <title>The complete genomes of actinobacterial strains from the NBC collection.</title>
        <authorList>
            <person name="Joergensen T.S."/>
            <person name="Alvarez Arevalo M."/>
            <person name="Sterndorff E.B."/>
            <person name="Faurdal D."/>
            <person name="Vuksanovic O."/>
            <person name="Mourched A.-S."/>
            <person name="Charusanti P."/>
            <person name="Shaw S."/>
            <person name="Blin K."/>
            <person name="Weber T."/>
        </authorList>
    </citation>
    <scope>NUCLEOTIDE SEQUENCE</scope>
    <source>
        <strain evidence="3">NBC_00189</strain>
    </source>
</reference>
<dbReference type="Pfam" id="PF11271">
    <property type="entry name" value="PorA"/>
    <property type="match status" value="1"/>
</dbReference>
<keyword evidence="4" id="KW-1185">Reference proteome</keyword>
<dbReference type="EMBL" id="CP108133">
    <property type="protein sequence ID" value="WTP54564.1"/>
    <property type="molecule type" value="Genomic_DNA"/>
</dbReference>
<name>A0ABZ1JWU9_9ACTN</name>
<dbReference type="Proteomes" id="UP001432166">
    <property type="component" value="Chromosome"/>
</dbReference>
<keyword evidence="2" id="KW-0472">Membrane</keyword>
<dbReference type="RefSeq" id="WP_328939868.1">
    <property type="nucleotide sequence ID" value="NZ_CP108133.1"/>
</dbReference>
<evidence type="ECO:0000256" key="2">
    <source>
        <dbReference type="SAM" id="Phobius"/>
    </source>
</evidence>
<keyword evidence="2" id="KW-1133">Transmembrane helix</keyword>
<protein>
    <submittedName>
        <fullName evidence="3">Porin PorA family protein</fullName>
    </submittedName>
</protein>
<organism evidence="3 4">
    <name type="scientific">Streptomyces tauricus</name>
    <dbReference type="NCBI Taxonomy" id="68274"/>
    <lineage>
        <taxon>Bacteria</taxon>
        <taxon>Bacillati</taxon>
        <taxon>Actinomycetota</taxon>
        <taxon>Actinomycetes</taxon>
        <taxon>Kitasatosporales</taxon>
        <taxon>Streptomycetaceae</taxon>
        <taxon>Streptomyces</taxon>
        <taxon>Streptomyces aurantiacus group</taxon>
    </lineage>
</organism>
<evidence type="ECO:0000313" key="3">
    <source>
        <dbReference type="EMBL" id="WTP54564.1"/>
    </source>
</evidence>
<feature type="region of interest" description="Disordered" evidence="1">
    <location>
        <begin position="107"/>
        <end position="140"/>
    </location>
</feature>
<evidence type="ECO:0000256" key="1">
    <source>
        <dbReference type="SAM" id="MobiDB-lite"/>
    </source>
</evidence>
<keyword evidence="2" id="KW-0812">Transmembrane</keyword>
<dbReference type="InterPro" id="IPR021424">
    <property type="entry name" value="PorA"/>
</dbReference>
<proteinExistence type="predicted"/>
<sequence length="348" mass="36885">MSAHRSSTVLITVAVVLVAVATVVRFVLAPNATKLPDDTDQTVHYAGEAMMLDSKALQFGDTAHALKSGIPITVDRRLQVTSTHGDTAVLKDATTIHLGKQSLPSVKTYALDRESRRGTSPPASKSVEPSRGALSSAFPPDAAQDNSYRYYDSLTRSIVPIRYTGTAKREGRAVNVYTITVSAPVKDPAVLKPLPPALPKRLVTKLRPELGSTARARLTPAALSALPNPVPIAYQGRSTLVAYIDQQTGIAIDQTVSRTVVASTTVGDEPTSLMPVSSFTFGVTPASVRELGDKADSAGLLLTLLTDVTPLVLLAVAALLLIHLLQRRTRRPDAPASQKPALGESTTT</sequence>
<evidence type="ECO:0000313" key="4">
    <source>
        <dbReference type="Proteomes" id="UP001432166"/>
    </source>
</evidence>
<feature type="transmembrane region" description="Helical" evidence="2">
    <location>
        <begin position="298"/>
        <end position="322"/>
    </location>
</feature>